<reference evidence="3 4" key="1">
    <citation type="submission" date="2019-06" db="EMBL/GenBank/DDBJ databases">
        <title>Sequencing the genomes of 1000 actinobacteria strains.</title>
        <authorList>
            <person name="Klenk H.-P."/>
        </authorList>
    </citation>
    <scope>NUCLEOTIDE SEQUENCE [LARGE SCALE GENOMIC DNA]</scope>
    <source>
        <strain evidence="3 4">DSM 45015</strain>
    </source>
</reference>
<comment type="similarity">
    <text evidence="1">Belongs to the YciI family.</text>
</comment>
<accession>A0A543NAI2</accession>
<dbReference type="PANTHER" id="PTHR35174">
    <property type="entry name" value="BLL7171 PROTEIN-RELATED"/>
    <property type="match status" value="1"/>
</dbReference>
<evidence type="ECO:0000259" key="2">
    <source>
        <dbReference type="Pfam" id="PF03795"/>
    </source>
</evidence>
<dbReference type="InterPro" id="IPR011008">
    <property type="entry name" value="Dimeric_a/b-barrel"/>
</dbReference>
<keyword evidence="4" id="KW-1185">Reference proteome</keyword>
<dbReference type="Pfam" id="PF03795">
    <property type="entry name" value="YCII"/>
    <property type="match status" value="1"/>
</dbReference>
<evidence type="ECO:0000256" key="1">
    <source>
        <dbReference type="ARBA" id="ARBA00007689"/>
    </source>
</evidence>
<dbReference type="InterPro" id="IPR005545">
    <property type="entry name" value="YCII"/>
</dbReference>
<name>A0A543NAI2_9ACTN</name>
<feature type="domain" description="YCII-related" evidence="2">
    <location>
        <begin position="1"/>
        <end position="107"/>
    </location>
</feature>
<dbReference type="Gene3D" id="3.30.70.1060">
    <property type="entry name" value="Dimeric alpha+beta barrel"/>
    <property type="match status" value="1"/>
</dbReference>
<proteinExistence type="inferred from homology"/>
<dbReference type="Proteomes" id="UP000317422">
    <property type="component" value="Unassembled WGS sequence"/>
</dbReference>
<dbReference type="AlphaFoldDB" id="A0A543NAI2"/>
<protein>
    <recommendedName>
        <fullName evidence="2">YCII-related domain-containing protein</fullName>
    </recommendedName>
</protein>
<dbReference type="EMBL" id="VFQC01000002">
    <property type="protein sequence ID" value="TQN28796.1"/>
    <property type="molecule type" value="Genomic_DNA"/>
</dbReference>
<dbReference type="SUPFAM" id="SSF54909">
    <property type="entry name" value="Dimeric alpha+beta barrel"/>
    <property type="match status" value="1"/>
</dbReference>
<dbReference type="PANTHER" id="PTHR35174:SF3">
    <property type="entry name" value="BLL7171 PROTEIN"/>
    <property type="match status" value="1"/>
</dbReference>
<sequence length="122" mass="13570">MKYLILMHVDPDVLEQLPPEQGKRIQEGHAAFMAETKERGEFAGTQALADPCQTKVVRSVDGSQQTSDGPFVEAKEYLGGFYVIDVEDEERALELAKLIPDTRIDGLAVELRPVMFSDFGDL</sequence>
<comment type="caution">
    <text evidence="3">The sequence shown here is derived from an EMBL/GenBank/DDBJ whole genome shotgun (WGS) entry which is preliminary data.</text>
</comment>
<evidence type="ECO:0000313" key="3">
    <source>
        <dbReference type="EMBL" id="TQN28796.1"/>
    </source>
</evidence>
<gene>
    <name evidence="3" type="ORF">FHX37_4161</name>
</gene>
<dbReference type="OrthoDB" id="668782at2"/>
<dbReference type="RefSeq" id="WP_141925793.1">
    <property type="nucleotide sequence ID" value="NZ_VFQC01000002.1"/>
</dbReference>
<organism evidence="3 4">
    <name type="scientific">Haloactinospora alba</name>
    <dbReference type="NCBI Taxonomy" id="405555"/>
    <lineage>
        <taxon>Bacteria</taxon>
        <taxon>Bacillati</taxon>
        <taxon>Actinomycetota</taxon>
        <taxon>Actinomycetes</taxon>
        <taxon>Streptosporangiales</taxon>
        <taxon>Nocardiopsidaceae</taxon>
        <taxon>Haloactinospora</taxon>
    </lineage>
</organism>
<evidence type="ECO:0000313" key="4">
    <source>
        <dbReference type="Proteomes" id="UP000317422"/>
    </source>
</evidence>